<accession>A0A8J8P9W6</accession>
<protein>
    <submittedName>
        <fullName evidence="2">SDR family oxidoreductase</fullName>
    </submittedName>
</protein>
<feature type="domain" description="NAD(P)-binding" evidence="1">
    <location>
        <begin position="7"/>
        <end position="193"/>
    </location>
</feature>
<dbReference type="AlphaFoldDB" id="A0A8J8P9W6"/>
<dbReference type="PANTHER" id="PTHR15020:SF50">
    <property type="entry name" value="UPF0659 PROTEIN YMR090W"/>
    <property type="match status" value="1"/>
</dbReference>
<proteinExistence type="predicted"/>
<name>A0A8J8P9W6_9EURY</name>
<evidence type="ECO:0000259" key="1">
    <source>
        <dbReference type="Pfam" id="PF13460"/>
    </source>
</evidence>
<organism evidence="2 3">
    <name type="scientific">Halonotius terrestris</name>
    <dbReference type="NCBI Taxonomy" id="2487750"/>
    <lineage>
        <taxon>Archaea</taxon>
        <taxon>Methanobacteriati</taxon>
        <taxon>Methanobacteriota</taxon>
        <taxon>Stenosarchaea group</taxon>
        <taxon>Halobacteria</taxon>
        <taxon>Halobacteriales</taxon>
        <taxon>Haloferacaceae</taxon>
        <taxon>Halonotius</taxon>
    </lineage>
</organism>
<gene>
    <name evidence="2" type="ORF">EGH24_13150</name>
</gene>
<reference evidence="2" key="1">
    <citation type="submission" date="2019-02" db="EMBL/GenBank/DDBJ databases">
        <title>Halonotius sp. a new haloarchaeum isolated from saline soil.</title>
        <authorList>
            <person name="Duran-Viseras A."/>
            <person name="Sanchez-Porro C."/>
            <person name="Ventosa A."/>
        </authorList>
    </citation>
    <scope>NUCLEOTIDE SEQUENCE</scope>
    <source>
        <strain evidence="2">F15B</strain>
    </source>
</reference>
<keyword evidence="3" id="KW-1185">Reference proteome</keyword>
<dbReference type="PANTHER" id="PTHR15020">
    <property type="entry name" value="FLAVIN REDUCTASE-RELATED"/>
    <property type="match status" value="1"/>
</dbReference>
<sequence>MELALFGATGGTGRELTAQATEVNHSIRALTRSPAKLPPNQAVTAVEGDVLDPDAVEATVNGSDAVICLLGRTSDNPSDVVSRGTANIIDAMQERGIERLVVLTSMGLGSSVQQVPWYVRLANVTVLYDLMADKARQEELVAGSGLDWTIVRPGGLTDGPKTGEYEHGVDIDATAGPISRADVADFLLEILQTDSYLRDVPVVTTNQSVDAEFLWDQVTAVAQRLRG</sequence>
<comment type="caution">
    <text evidence="2">The sequence shown here is derived from an EMBL/GenBank/DDBJ whole genome shotgun (WGS) entry which is preliminary data.</text>
</comment>
<evidence type="ECO:0000313" key="2">
    <source>
        <dbReference type="EMBL" id="TQQ78673.1"/>
    </source>
</evidence>
<dbReference type="SUPFAM" id="SSF51735">
    <property type="entry name" value="NAD(P)-binding Rossmann-fold domains"/>
    <property type="match status" value="1"/>
</dbReference>
<dbReference type="InterPro" id="IPR016040">
    <property type="entry name" value="NAD(P)-bd_dom"/>
</dbReference>
<dbReference type="Proteomes" id="UP000705823">
    <property type="component" value="Unassembled WGS sequence"/>
</dbReference>
<dbReference type="InterPro" id="IPR036291">
    <property type="entry name" value="NAD(P)-bd_dom_sf"/>
</dbReference>
<dbReference type="RefSeq" id="WP_119712797.1">
    <property type="nucleotide sequence ID" value="NZ_RKLU01000009.1"/>
</dbReference>
<evidence type="ECO:0000313" key="3">
    <source>
        <dbReference type="Proteomes" id="UP000705823"/>
    </source>
</evidence>
<dbReference type="OrthoDB" id="358920at2157"/>
<dbReference type="CDD" id="cd05244">
    <property type="entry name" value="BVR-B_like_SDR_a"/>
    <property type="match status" value="1"/>
</dbReference>
<dbReference type="Pfam" id="PF13460">
    <property type="entry name" value="NAD_binding_10"/>
    <property type="match status" value="1"/>
</dbReference>
<dbReference type="Gene3D" id="3.40.50.720">
    <property type="entry name" value="NAD(P)-binding Rossmann-like Domain"/>
    <property type="match status" value="1"/>
</dbReference>
<dbReference type="EMBL" id="RKLU01000009">
    <property type="protein sequence ID" value="TQQ78673.1"/>
    <property type="molecule type" value="Genomic_DNA"/>
</dbReference>